<organism evidence="2 3">
    <name type="scientific">Skermania pinensis</name>
    <dbReference type="NCBI Taxonomy" id="39122"/>
    <lineage>
        <taxon>Bacteria</taxon>
        <taxon>Bacillati</taxon>
        <taxon>Actinomycetota</taxon>
        <taxon>Actinomycetes</taxon>
        <taxon>Mycobacteriales</taxon>
        <taxon>Gordoniaceae</taxon>
        <taxon>Skermania</taxon>
    </lineage>
</organism>
<dbReference type="Gene3D" id="3.40.50.1820">
    <property type="entry name" value="alpha/beta hydrolase"/>
    <property type="match status" value="1"/>
</dbReference>
<evidence type="ECO:0000313" key="3">
    <source>
        <dbReference type="Proteomes" id="UP000887023"/>
    </source>
</evidence>
<dbReference type="EMBL" id="CP079105">
    <property type="protein sequence ID" value="QXQ14299.1"/>
    <property type="molecule type" value="Genomic_DNA"/>
</dbReference>
<reference evidence="2" key="1">
    <citation type="submission" date="2021-07" db="EMBL/GenBank/DDBJ databases">
        <title>Candidatus Kaistella beijingensis sp. nov. isolated from a municipal wastewater treatment plant is involved in sludge foaming.</title>
        <authorList>
            <person name="Song Y."/>
            <person name="Liu S.-J."/>
        </authorList>
    </citation>
    <scope>NUCLEOTIDE SEQUENCE</scope>
    <source>
        <strain evidence="2">DSM 43998</strain>
    </source>
</reference>
<protein>
    <submittedName>
        <fullName evidence="2">Alpha/beta fold hydrolase</fullName>
    </submittedName>
</protein>
<gene>
    <name evidence="2" type="ORF">KV203_02365</name>
</gene>
<dbReference type="SUPFAM" id="SSF53474">
    <property type="entry name" value="alpha/beta-Hydrolases"/>
    <property type="match status" value="1"/>
</dbReference>
<evidence type="ECO:0000259" key="1">
    <source>
        <dbReference type="Pfam" id="PF12146"/>
    </source>
</evidence>
<proteinExistence type="predicted"/>
<name>A0ABX8SBC6_9ACTN</name>
<dbReference type="Proteomes" id="UP000887023">
    <property type="component" value="Chromosome"/>
</dbReference>
<feature type="domain" description="Serine aminopeptidase S33" evidence="1">
    <location>
        <begin position="34"/>
        <end position="148"/>
    </location>
</feature>
<keyword evidence="2" id="KW-0378">Hydrolase</keyword>
<keyword evidence="3" id="KW-1185">Reference proteome</keyword>
<dbReference type="InterPro" id="IPR017208">
    <property type="entry name" value="UCP037442_abhydr"/>
</dbReference>
<dbReference type="GO" id="GO:0016787">
    <property type="term" value="F:hydrolase activity"/>
    <property type="evidence" value="ECO:0007669"/>
    <property type="project" value="UniProtKB-KW"/>
</dbReference>
<sequence>METVRIQMPDSTTVPVRLLPGIDRQPARPDRLQPVFVLVPGLGIPAGYYEPVAAELAGRGFDAAICELRGQGDSRPRPSRHSRYGYQELVSVDFPAMFGAVRDRFPDRTPFLIGHSLGGQLGVLYAARVRGRLGGMVVIAAGIPFHRGYGQRGAGVLVGAAALSATANLVGFWPGDRLDVGGFGRQSRVLVADWARSARTGRLEPTGADIDYGERIARLTLPVLAITLAADELVPPAAVEHLLATLPRAGITRWTPPTAFGHNEWIQRPTDVVDRIIRWLHDAG</sequence>
<dbReference type="InterPro" id="IPR022742">
    <property type="entry name" value="Hydrolase_4"/>
</dbReference>
<dbReference type="PIRSF" id="PIRSF037442">
    <property type="entry name" value="UCP037442_abhydr"/>
    <property type="match status" value="1"/>
</dbReference>
<dbReference type="InterPro" id="IPR029058">
    <property type="entry name" value="AB_hydrolase_fold"/>
</dbReference>
<dbReference type="PANTHER" id="PTHR43194:SF2">
    <property type="entry name" value="PEROXISOMAL MEMBRANE PROTEIN LPX1"/>
    <property type="match status" value="1"/>
</dbReference>
<dbReference type="InterPro" id="IPR050228">
    <property type="entry name" value="Carboxylesterase_BioH"/>
</dbReference>
<dbReference type="PANTHER" id="PTHR43194">
    <property type="entry name" value="HYDROLASE ALPHA/BETA FOLD FAMILY"/>
    <property type="match status" value="1"/>
</dbReference>
<dbReference type="Pfam" id="PF12146">
    <property type="entry name" value="Hydrolase_4"/>
    <property type="match status" value="1"/>
</dbReference>
<evidence type="ECO:0000313" key="2">
    <source>
        <dbReference type="EMBL" id="QXQ14299.1"/>
    </source>
</evidence>
<dbReference type="RefSeq" id="WP_066466859.1">
    <property type="nucleotide sequence ID" value="NZ_CBCRUZ010000003.1"/>
</dbReference>
<accession>A0ABX8SBC6</accession>